<proteinExistence type="inferred from homology"/>
<sequence>MRIQSQFPLSLLSAMANSVAGQGYADNQVSVSRDSALVAANFPDVNIKLWSPAFQDPKSVPSGFAQGTAPPTDQDTLGEARGKKIRVWLQGGVHGNEPAGDQGILALLGKLDANSSWAASVLDKVEILALPRYNPDGVAYFQRPLATGFDPNRDHALLQRKQTRDIKKLLNEFDPHILLDAHEYTASFTYGSSKQWIQAQDVQVTIFKTLESNGFRTSPYFTASSSGDTVTLTEPSSISQAGHNSAGLGQALTFLTETRGIRLADQHFHRRVAAGLLAAETIVQVAVDNADLVYNTIENARNKFTRGTDDIIVLDQARLTDTTIEFIDTRDGSLVDVPSSRGVHLFGAWSDVAERLSVLGVKVEVLKKEFNGTVEALKVESVSLASSRHEGVVHATITTSASTRNVRFPPGAYYVSTRQKNAAFAFVTLEPENISSFARYNIIPLDRGDEYPIFRV</sequence>
<dbReference type="SUPFAM" id="SSF53187">
    <property type="entry name" value="Zn-dependent exopeptidases"/>
    <property type="match status" value="1"/>
</dbReference>
<evidence type="ECO:0000259" key="4">
    <source>
        <dbReference type="PROSITE" id="PS52035"/>
    </source>
</evidence>
<dbReference type="GO" id="GO:0006508">
    <property type="term" value="P:proteolysis"/>
    <property type="evidence" value="ECO:0007669"/>
    <property type="project" value="InterPro"/>
</dbReference>
<dbReference type="PROSITE" id="PS52035">
    <property type="entry name" value="PEPTIDASE_M14"/>
    <property type="match status" value="1"/>
</dbReference>
<reference evidence="5" key="1">
    <citation type="submission" date="2022-11" db="EMBL/GenBank/DDBJ databases">
        <authorList>
            <person name="Scott C."/>
            <person name="Bruce N."/>
        </authorList>
    </citation>
    <scope>NUCLEOTIDE SEQUENCE</scope>
</reference>
<dbReference type="AlphaFoldDB" id="A0A9P1M7W8"/>
<evidence type="ECO:0000256" key="3">
    <source>
        <dbReference type="SAM" id="SignalP"/>
    </source>
</evidence>
<gene>
    <name evidence="5" type="ORF">PPNO1_LOCUS3300</name>
</gene>
<keyword evidence="6" id="KW-1185">Reference proteome</keyword>
<feature type="signal peptide" evidence="3">
    <location>
        <begin position="1"/>
        <end position="21"/>
    </location>
</feature>
<dbReference type="Gene3D" id="3.40.630.10">
    <property type="entry name" value="Zn peptidases"/>
    <property type="match status" value="1"/>
</dbReference>
<accession>A0A9P1M7W8</accession>
<name>A0A9P1M7W8_9PEZI</name>
<feature type="active site" description="Proton donor/acceptor" evidence="2">
    <location>
        <position position="257"/>
    </location>
</feature>
<keyword evidence="3" id="KW-0732">Signal</keyword>
<dbReference type="GO" id="GO:0008270">
    <property type="term" value="F:zinc ion binding"/>
    <property type="evidence" value="ECO:0007669"/>
    <property type="project" value="InterPro"/>
</dbReference>
<evidence type="ECO:0000313" key="6">
    <source>
        <dbReference type="Proteomes" id="UP000838763"/>
    </source>
</evidence>
<organism evidence="5 6">
    <name type="scientific">Parascedosporium putredinis</name>
    <dbReference type="NCBI Taxonomy" id="1442378"/>
    <lineage>
        <taxon>Eukaryota</taxon>
        <taxon>Fungi</taxon>
        <taxon>Dikarya</taxon>
        <taxon>Ascomycota</taxon>
        <taxon>Pezizomycotina</taxon>
        <taxon>Sordariomycetes</taxon>
        <taxon>Hypocreomycetidae</taxon>
        <taxon>Microascales</taxon>
        <taxon>Microascaceae</taxon>
        <taxon>Parascedosporium</taxon>
    </lineage>
</organism>
<evidence type="ECO:0000256" key="2">
    <source>
        <dbReference type="PROSITE-ProRule" id="PRU01379"/>
    </source>
</evidence>
<dbReference type="OrthoDB" id="3626597at2759"/>
<comment type="caution">
    <text evidence="5">The sequence shown here is derived from an EMBL/GenBank/DDBJ whole genome shotgun (WGS) entry which is preliminary data.</text>
</comment>
<feature type="chain" id="PRO_5040452225" description="Peptidase M14 domain-containing protein" evidence="3">
    <location>
        <begin position="22"/>
        <end position="456"/>
    </location>
</feature>
<evidence type="ECO:0000256" key="1">
    <source>
        <dbReference type="ARBA" id="ARBA00005988"/>
    </source>
</evidence>
<dbReference type="Pfam" id="PF00246">
    <property type="entry name" value="Peptidase_M14"/>
    <property type="match status" value="1"/>
</dbReference>
<evidence type="ECO:0000313" key="5">
    <source>
        <dbReference type="EMBL" id="CAI4213553.1"/>
    </source>
</evidence>
<dbReference type="EMBL" id="CALLCH030000008">
    <property type="protein sequence ID" value="CAI4213553.1"/>
    <property type="molecule type" value="Genomic_DNA"/>
</dbReference>
<dbReference type="GO" id="GO:0004181">
    <property type="term" value="F:metallocarboxypeptidase activity"/>
    <property type="evidence" value="ECO:0007669"/>
    <property type="project" value="InterPro"/>
</dbReference>
<protein>
    <recommendedName>
        <fullName evidence="4">Peptidase M14 domain-containing protein</fullName>
    </recommendedName>
</protein>
<comment type="similarity">
    <text evidence="1 2">Belongs to the peptidase M14 family.</text>
</comment>
<dbReference type="Proteomes" id="UP000838763">
    <property type="component" value="Unassembled WGS sequence"/>
</dbReference>
<dbReference type="InterPro" id="IPR000834">
    <property type="entry name" value="Peptidase_M14"/>
</dbReference>
<feature type="domain" description="Peptidase M14" evidence="4">
    <location>
        <begin position="23"/>
        <end position="286"/>
    </location>
</feature>